<dbReference type="GO" id="GO:0005634">
    <property type="term" value="C:nucleus"/>
    <property type="evidence" value="ECO:0007669"/>
    <property type="project" value="InterPro"/>
</dbReference>
<dbReference type="AlphaFoldDB" id="A0A443SJI9"/>
<evidence type="ECO:0000256" key="1">
    <source>
        <dbReference type="SAM" id="MobiDB-lite"/>
    </source>
</evidence>
<dbReference type="GO" id="GO:0003712">
    <property type="term" value="F:transcription coregulator activity"/>
    <property type="evidence" value="ECO:0007669"/>
    <property type="project" value="InterPro"/>
</dbReference>
<name>A0A443SJI9_9ACAR</name>
<comment type="caution">
    <text evidence="3">The sequence shown here is derived from an EMBL/GenBank/DDBJ whole genome shotgun (WGS) entry which is preliminary data.</text>
</comment>
<keyword evidence="4" id="KW-1185">Reference proteome</keyword>
<accession>A0A443SJI9</accession>
<proteinExistence type="predicted"/>
<feature type="domain" description="NAB co-repressor" evidence="2">
    <location>
        <begin position="2"/>
        <end position="48"/>
    </location>
</feature>
<feature type="region of interest" description="Disordered" evidence="1">
    <location>
        <begin position="55"/>
        <end position="81"/>
    </location>
</feature>
<dbReference type="InterPro" id="IPR039040">
    <property type="entry name" value="NAB_fam"/>
</dbReference>
<dbReference type="PANTHER" id="PTHR12623">
    <property type="entry name" value="NGFI-A BINDING PROTEIN"/>
    <property type="match status" value="1"/>
</dbReference>
<feature type="region of interest" description="Disordered" evidence="1">
    <location>
        <begin position="185"/>
        <end position="242"/>
    </location>
</feature>
<dbReference type="PANTHER" id="PTHR12623:SF10">
    <property type="entry name" value="NGFI-A-BINDING PROTEIN HOMOLOG"/>
    <property type="match status" value="1"/>
</dbReference>
<dbReference type="Proteomes" id="UP000288716">
    <property type="component" value="Unassembled WGS sequence"/>
</dbReference>
<evidence type="ECO:0000259" key="2">
    <source>
        <dbReference type="Pfam" id="PF04905"/>
    </source>
</evidence>
<dbReference type="GO" id="GO:0045892">
    <property type="term" value="P:negative regulation of DNA-templated transcription"/>
    <property type="evidence" value="ECO:0007669"/>
    <property type="project" value="InterPro"/>
</dbReference>
<evidence type="ECO:0000313" key="4">
    <source>
        <dbReference type="Proteomes" id="UP000288716"/>
    </source>
</evidence>
<reference evidence="3 4" key="1">
    <citation type="journal article" date="2018" name="Gigascience">
        <title>Genomes of trombidid mites reveal novel predicted allergens and laterally-transferred genes associated with secondary metabolism.</title>
        <authorList>
            <person name="Dong X."/>
            <person name="Chaisiri K."/>
            <person name="Xia D."/>
            <person name="Armstrong S.D."/>
            <person name="Fang Y."/>
            <person name="Donnelly M.J."/>
            <person name="Kadowaki T."/>
            <person name="McGarry J.W."/>
            <person name="Darby A.C."/>
            <person name="Makepeace B.L."/>
        </authorList>
    </citation>
    <scope>NUCLEOTIDE SEQUENCE [LARGE SCALE GENOMIC DNA]</scope>
    <source>
        <strain evidence="3">UoL-UT</strain>
    </source>
</reference>
<gene>
    <name evidence="3" type="ORF">B4U80_05916</name>
</gene>
<evidence type="ECO:0000313" key="3">
    <source>
        <dbReference type="EMBL" id="RWS27693.1"/>
    </source>
</evidence>
<dbReference type="Gene3D" id="1.20.120.2010">
    <property type="entry name" value="NAB conserved domain 2"/>
    <property type="match status" value="1"/>
</dbReference>
<sequence length="447" mass="50202">MKEVSVNEAAAQICKHIPALLTRRDELFPLARQVVRDSGYQYSKGHSRSQCYTRQYDGANAGSGSDADQNNQNNSANKRIRVGETTANIEAKIQFNEEEKKRRQERLEGIVDQLKTLGTQQEELKMQMQQAREMQNYPVVSQFQSELDHLSTQQMQLINEQSELSKQIRRIEKYQAGIQRGFNRIPSISDEKGDTDDTDSQFSLYSNTSSPSVSQEPRGESPTQESSQNSTDDFSKLLPAKKTGNTTVATQLTRQLVQETLIDEGLRVVKEYTDQNKDENTTGVDLRVMPEKSVENMIAPTTSTPVTMNSVISAATIGMLTPNMIQHSPRPRGRPPKFLDREFHQANFSAYHSQLSQHLHQQYLSANPAAIPGMIGTNGFTSLQNCMESESNNGHNYRSNGQFLPPNMKTHEANDALNSNNNLECNSMNKNGTENYMCYSNANGDEN</sequence>
<organism evidence="3 4">
    <name type="scientific">Leptotrombidium deliense</name>
    <dbReference type="NCBI Taxonomy" id="299467"/>
    <lineage>
        <taxon>Eukaryota</taxon>
        <taxon>Metazoa</taxon>
        <taxon>Ecdysozoa</taxon>
        <taxon>Arthropoda</taxon>
        <taxon>Chelicerata</taxon>
        <taxon>Arachnida</taxon>
        <taxon>Acari</taxon>
        <taxon>Acariformes</taxon>
        <taxon>Trombidiformes</taxon>
        <taxon>Prostigmata</taxon>
        <taxon>Anystina</taxon>
        <taxon>Parasitengona</taxon>
        <taxon>Trombiculoidea</taxon>
        <taxon>Trombiculidae</taxon>
        <taxon>Leptotrombidium</taxon>
    </lineage>
</organism>
<dbReference type="Pfam" id="PF04905">
    <property type="entry name" value="NCD2"/>
    <property type="match status" value="1"/>
</dbReference>
<dbReference type="InterPro" id="IPR038398">
    <property type="entry name" value="NCD2_sf"/>
</dbReference>
<feature type="compositionally biased region" description="Low complexity" evidence="1">
    <location>
        <begin position="65"/>
        <end position="77"/>
    </location>
</feature>
<dbReference type="STRING" id="299467.A0A443SJI9"/>
<dbReference type="VEuPathDB" id="VectorBase:LDEU004346"/>
<dbReference type="InterPro" id="IPR006989">
    <property type="entry name" value="NAB_co-repressor_dom"/>
</dbReference>
<feature type="compositionally biased region" description="Polar residues" evidence="1">
    <location>
        <begin position="200"/>
        <end position="232"/>
    </location>
</feature>
<dbReference type="EMBL" id="NCKV01001835">
    <property type="protein sequence ID" value="RWS27693.1"/>
    <property type="molecule type" value="Genomic_DNA"/>
</dbReference>
<dbReference type="OrthoDB" id="10028556at2759"/>
<protein>
    <submittedName>
        <fullName evidence="3">NGFI-A-binding protein 1-like protein</fullName>
    </submittedName>
</protein>